<dbReference type="AlphaFoldDB" id="L0DL97"/>
<name>L0DL97_SINAD</name>
<feature type="domain" description="Beta-lactamase-related" evidence="2">
    <location>
        <begin position="57"/>
        <end position="390"/>
    </location>
</feature>
<dbReference type="eggNOG" id="COG1680">
    <property type="taxonomic scope" value="Bacteria"/>
</dbReference>
<dbReference type="EMBL" id="CP003364">
    <property type="protein sequence ID" value="AGA29426.1"/>
    <property type="molecule type" value="Genomic_DNA"/>
</dbReference>
<keyword evidence="1" id="KW-0732">Signal</keyword>
<organism evidence="3 4">
    <name type="scientific">Singulisphaera acidiphila (strain ATCC BAA-1392 / DSM 18658 / VKM B-2454 / MOB10)</name>
    <dbReference type="NCBI Taxonomy" id="886293"/>
    <lineage>
        <taxon>Bacteria</taxon>
        <taxon>Pseudomonadati</taxon>
        <taxon>Planctomycetota</taxon>
        <taxon>Planctomycetia</taxon>
        <taxon>Isosphaerales</taxon>
        <taxon>Isosphaeraceae</taxon>
        <taxon>Singulisphaera</taxon>
    </lineage>
</organism>
<dbReference type="Proteomes" id="UP000010798">
    <property type="component" value="Chromosome"/>
</dbReference>
<keyword evidence="4" id="KW-1185">Reference proteome</keyword>
<sequence length="513" mass="56605">MTINRACLCQQTALWIAAVWLGPMSVSAAAQEKAAFPVATPESQGVSAAAVRRVAGEVKEYVKNGTIVGGELLIIKNRKTILHEVYGERDREDKRVMERDTIFNVRSMTKPLTGVAVQMLADEGKLRLDDPVAKYLPGFDTDKSKAITIEQLLQHRSGLPLSIITVKMDQYSDLQAQAKAIGEKGPQFTPGEKFWYSDAGSDAAAAVVERISGTTIDRFVAERILQPLGMADTFYLSKAEDPRKKRVASLYFGSPGKWTRYWMPGGAPFYPFAWGSQTLYSTPADYARFLALWMDGGIASGKRLLSNEAIAHILTPVSPMKALGNDGPYPCGFFGMKPHYGQMSMLYAPGESPARTEVRAFGHDGSDGTGAWAFPEENLIVCYFTQSRSQVSTIRLETTIQDVLLRRESADNVPDELKPLIGTYYANFGPFKNTPFQVVFRCGKLALDIPSQLVFELSEPDKEGRRQFVLTNATAVSFKKDSGGKVLALVLHESGMSFELPRDKPVDDERPKK</sequence>
<dbReference type="InterPro" id="IPR050789">
    <property type="entry name" value="Diverse_Enzym_Activities"/>
</dbReference>
<dbReference type="InterPro" id="IPR001466">
    <property type="entry name" value="Beta-lactam-related"/>
</dbReference>
<dbReference type="Gene3D" id="3.40.710.10">
    <property type="entry name" value="DD-peptidase/beta-lactamase superfamily"/>
    <property type="match status" value="1"/>
</dbReference>
<accession>L0DL97</accession>
<reference evidence="3 4" key="1">
    <citation type="submission" date="2012-02" db="EMBL/GenBank/DDBJ databases">
        <title>Complete sequence of chromosome of Singulisphaera acidiphila DSM 18658.</title>
        <authorList>
            <consortium name="US DOE Joint Genome Institute (JGI-PGF)"/>
            <person name="Lucas S."/>
            <person name="Copeland A."/>
            <person name="Lapidus A."/>
            <person name="Glavina del Rio T."/>
            <person name="Dalin E."/>
            <person name="Tice H."/>
            <person name="Bruce D."/>
            <person name="Goodwin L."/>
            <person name="Pitluck S."/>
            <person name="Peters L."/>
            <person name="Ovchinnikova G."/>
            <person name="Chertkov O."/>
            <person name="Kyrpides N."/>
            <person name="Mavromatis K."/>
            <person name="Ivanova N."/>
            <person name="Brettin T."/>
            <person name="Detter J.C."/>
            <person name="Han C."/>
            <person name="Larimer F."/>
            <person name="Land M."/>
            <person name="Hauser L."/>
            <person name="Markowitz V."/>
            <person name="Cheng J.-F."/>
            <person name="Hugenholtz P."/>
            <person name="Woyke T."/>
            <person name="Wu D."/>
            <person name="Tindall B."/>
            <person name="Pomrenke H."/>
            <person name="Brambilla E."/>
            <person name="Klenk H.-P."/>
            <person name="Eisen J.A."/>
        </authorList>
    </citation>
    <scope>NUCLEOTIDE SEQUENCE [LARGE SCALE GENOMIC DNA]</scope>
    <source>
        <strain evidence="4">ATCC BAA-1392 / DSM 18658 / VKM B-2454 / MOB10</strain>
    </source>
</reference>
<evidence type="ECO:0000256" key="1">
    <source>
        <dbReference type="SAM" id="SignalP"/>
    </source>
</evidence>
<dbReference type="PANTHER" id="PTHR43283">
    <property type="entry name" value="BETA-LACTAMASE-RELATED"/>
    <property type="match status" value="1"/>
</dbReference>
<dbReference type="HOGENOM" id="CLU_530904_0_0_0"/>
<dbReference type="RefSeq" id="WP_015248529.1">
    <property type="nucleotide sequence ID" value="NC_019892.1"/>
</dbReference>
<dbReference type="SUPFAM" id="SSF56601">
    <property type="entry name" value="beta-lactamase/transpeptidase-like"/>
    <property type="match status" value="1"/>
</dbReference>
<proteinExistence type="predicted"/>
<feature type="signal peptide" evidence="1">
    <location>
        <begin position="1"/>
        <end position="28"/>
    </location>
</feature>
<dbReference type="InterPro" id="IPR012338">
    <property type="entry name" value="Beta-lactam/transpept-like"/>
</dbReference>
<dbReference type="STRING" id="886293.Sinac_5276"/>
<feature type="chain" id="PRO_5003940904" evidence="1">
    <location>
        <begin position="29"/>
        <end position="513"/>
    </location>
</feature>
<dbReference type="Pfam" id="PF00144">
    <property type="entry name" value="Beta-lactamase"/>
    <property type="match status" value="1"/>
</dbReference>
<dbReference type="PANTHER" id="PTHR43283:SF3">
    <property type="entry name" value="BETA-LACTAMASE FAMILY PROTEIN (AFU_ORTHOLOGUE AFUA_5G07500)"/>
    <property type="match status" value="1"/>
</dbReference>
<protein>
    <submittedName>
        <fullName evidence="3">Penicillin-binding protein, beta-lactamase class C</fullName>
    </submittedName>
</protein>
<evidence type="ECO:0000259" key="2">
    <source>
        <dbReference type="Pfam" id="PF00144"/>
    </source>
</evidence>
<evidence type="ECO:0000313" key="3">
    <source>
        <dbReference type="EMBL" id="AGA29426.1"/>
    </source>
</evidence>
<evidence type="ECO:0000313" key="4">
    <source>
        <dbReference type="Proteomes" id="UP000010798"/>
    </source>
</evidence>
<gene>
    <name evidence="3" type="ordered locus">Sinac_5276</name>
</gene>
<dbReference type="KEGG" id="saci:Sinac_5276"/>